<comment type="caution">
    <text evidence="2">The sequence shown here is derived from an EMBL/GenBank/DDBJ whole genome shotgun (WGS) entry which is preliminary data.</text>
</comment>
<dbReference type="Gramene" id="GBG81076">
    <property type="protein sequence ID" value="GBG81076"/>
    <property type="gene ID" value="CBR_g31634"/>
</dbReference>
<name>A0A388LFI9_CHABU</name>
<feature type="coiled-coil region" evidence="1">
    <location>
        <begin position="56"/>
        <end position="100"/>
    </location>
</feature>
<gene>
    <name evidence="2" type="ORF">CBR_g31634</name>
</gene>
<dbReference type="Proteomes" id="UP000265515">
    <property type="component" value="Unassembled WGS sequence"/>
</dbReference>
<evidence type="ECO:0000256" key="1">
    <source>
        <dbReference type="SAM" id="Coils"/>
    </source>
</evidence>
<evidence type="ECO:0000313" key="3">
    <source>
        <dbReference type="Proteomes" id="UP000265515"/>
    </source>
</evidence>
<organism evidence="2 3">
    <name type="scientific">Chara braunii</name>
    <name type="common">Braun's stonewort</name>
    <dbReference type="NCBI Taxonomy" id="69332"/>
    <lineage>
        <taxon>Eukaryota</taxon>
        <taxon>Viridiplantae</taxon>
        <taxon>Streptophyta</taxon>
        <taxon>Charophyceae</taxon>
        <taxon>Charales</taxon>
        <taxon>Characeae</taxon>
        <taxon>Chara</taxon>
    </lineage>
</organism>
<keyword evidence="1" id="KW-0175">Coiled coil</keyword>
<reference evidence="2 3" key="1">
    <citation type="journal article" date="2018" name="Cell">
        <title>The Chara Genome: Secondary Complexity and Implications for Plant Terrestrialization.</title>
        <authorList>
            <person name="Nishiyama T."/>
            <person name="Sakayama H."/>
            <person name="Vries J.D."/>
            <person name="Buschmann H."/>
            <person name="Saint-Marcoux D."/>
            <person name="Ullrich K.K."/>
            <person name="Haas F.B."/>
            <person name="Vanderstraeten L."/>
            <person name="Becker D."/>
            <person name="Lang D."/>
            <person name="Vosolsobe S."/>
            <person name="Rombauts S."/>
            <person name="Wilhelmsson P.K.I."/>
            <person name="Janitza P."/>
            <person name="Kern R."/>
            <person name="Heyl A."/>
            <person name="Rumpler F."/>
            <person name="Villalobos L.I.A.C."/>
            <person name="Clay J.M."/>
            <person name="Skokan R."/>
            <person name="Toyoda A."/>
            <person name="Suzuki Y."/>
            <person name="Kagoshima H."/>
            <person name="Schijlen E."/>
            <person name="Tajeshwar N."/>
            <person name="Catarino B."/>
            <person name="Hetherington A.J."/>
            <person name="Saltykova A."/>
            <person name="Bonnot C."/>
            <person name="Breuninger H."/>
            <person name="Symeonidi A."/>
            <person name="Radhakrishnan G.V."/>
            <person name="Van Nieuwerburgh F."/>
            <person name="Deforce D."/>
            <person name="Chang C."/>
            <person name="Karol K.G."/>
            <person name="Hedrich R."/>
            <person name="Ulvskov P."/>
            <person name="Glockner G."/>
            <person name="Delwiche C.F."/>
            <person name="Petrasek J."/>
            <person name="Van de Peer Y."/>
            <person name="Friml J."/>
            <person name="Beilby M."/>
            <person name="Dolan L."/>
            <person name="Kohara Y."/>
            <person name="Sugano S."/>
            <person name="Fujiyama A."/>
            <person name="Delaux P.-M."/>
            <person name="Quint M."/>
            <person name="TheiBen G."/>
            <person name="Hagemann M."/>
            <person name="Harholt J."/>
            <person name="Dunand C."/>
            <person name="Zachgo S."/>
            <person name="Langdale J."/>
            <person name="Maumus F."/>
            <person name="Straeten D.V.D."/>
            <person name="Gould S.B."/>
            <person name="Rensing S.A."/>
        </authorList>
    </citation>
    <scope>NUCLEOTIDE SEQUENCE [LARGE SCALE GENOMIC DNA]</scope>
    <source>
        <strain evidence="2 3">S276</strain>
    </source>
</reference>
<sequence length="300" mass="33750">MMDNMKKRLDTVCLALFGKRLDEIEVLHKSEVSRVTVPIVKAQTGDNVLAKVMAEQERMKVQLEEAATAKRRLEKIEKEMEILRQARDEAKIEAEAWRQEAIRPGSKRGCVALSTPSAQATMLPRFTPTKTPAARVDYKELKELHQMEVDKLKELRLLELNGRREAEQEQEFAKQKIVEMEAGRTGHIPRSNLRERLDEVVAGSGKGKKKSVTQTPIRFNDREAFIKETRKSMSQTNDKLMVICVEEGIKHVTIGQSIDEIVAQRVLQVLPPATIDSIEVFDDLAGNGSSKEAGGDSTAF</sequence>
<keyword evidence="3" id="KW-1185">Reference proteome</keyword>
<protein>
    <submittedName>
        <fullName evidence="2">Uncharacterized protein</fullName>
    </submittedName>
</protein>
<proteinExistence type="predicted"/>
<dbReference type="EMBL" id="BFEA01000364">
    <property type="protein sequence ID" value="GBG81076.1"/>
    <property type="molecule type" value="Genomic_DNA"/>
</dbReference>
<accession>A0A388LFI9</accession>
<evidence type="ECO:0000313" key="2">
    <source>
        <dbReference type="EMBL" id="GBG81076.1"/>
    </source>
</evidence>
<dbReference type="AlphaFoldDB" id="A0A388LFI9"/>